<dbReference type="GO" id="GO:0030245">
    <property type="term" value="P:cellulose catabolic process"/>
    <property type="evidence" value="ECO:0007669"/>
    <property type="project" value="UniProtKB-KW"/>
</dbReference>
<evidence type="ECO:0000256" key="5">
    <source>
        <dbReference type="ARBA" id="ARBA00023295"/>
    </source>
</evidence>
<dbReference type="Gene3D" id="3.20.20.80">
    <property type="entry name" value="Glycosidases"/>
    <property type="match status" value="1"/>
</dbReference>
<feature type="transmembrane region" description="Helical" evidence="8">
    <location>
        <begin position="15"/>
        <end position="33"/>
    </location>
</feature>
<keyword evidence="3" id="KW-0136">Cellulose degradation</keyword>
<protein>
    <recommendedName>
        <fullName evidence="9">Glycoside hydrolase family 5 domain-containing protein</fullName>
    </recommendedName>
</protein>
<feature type="domain" description="Glycoside hydrolase family 5" evidence="9">
    <location>
        <begin position="70"/>
        <end position="356"/>
    </location>
</feature>
<proteinExistence type="inferred from homology"/>
<dbReference type="GO" id="GO:0009986">
    <property type="term" value="C:cell surface"/>
    <property type="evidence" value="ECO:0007669"/>
    <property type="project" value="TreeGrafter"/>
</dbReference>
<evidence type="ECO:0000313" key="10">
    <source>
        <dbReference type="EMBL" id="ASU35977.1"/>
    </source>
</evidence>
<sequence>MFCTYKHIVPIQRRFIKNIFILMLITNFSVFIAKSNPTPPISRLLAFKRAKSLDNGISISWYEQTWNKEVLAKTPLKPADFVLLKQLGFKSLRLPVAFSHFEAQQIPVEQLFTHIDKFVKQCSFYGFKVIIDNHGGSLNDSNFSAETQKLINLWTKLTKRYLHVNHDVLFFELYNEPPHMNPQIWKDAAYNIVTAIRKVDKERTLIIGASNYNSIYELSRFVRLADENVVYTFHFYEPFLFTHQGAEWVGDQESTVEVPFPYNTETFPPINPKAKNTDGEKNYNKYKFDGNEQSVRDKLQIVKAWSNKYYVPILCGEYGVYNKYADQHSRCLYIKTVRLTLNALDIPGMIWDYNSNFSIFNGRPSLNTLPDCMKDAIGYNMKK</sequence>
<dbReference type="InterPro" id="IPR017853">
    <property type="entry name" value="GH"/>
</dbReference>
<keyword evidence="6" id="KW-0624">Polysaccharide degradation</keyword>
<keyword evidence="2 7" id="KW-0378">Hydrolase</keyword>
<evidence type="ECO:0000256" key="3">
    <source>
        <dbReference type="ARBA" id="ARBA00023001"/>
    </source>
</evidence>
<dbReference type="Proteomes" id="UP000215002">
    <property type="component" value="Chromosome"/>
</dbReference>
<name>A0A223P1K3_9SPHI</name>
<dbReference type="PANTHER" id="PTHR31297:SF41">
    <property type="entry name" value="ENDOGLUCANASE, PUTATIVE (AFU_ORTHOLOGUE AFUA_5G01830)-RELATED"/>
    <property type="match status" value="1"/>
</dbReference>
<comment type="similarity">
    <text evidence="1 7">Belongs to the glycosyl hydrolase 5 (cellulase A) family.</text>
</comment>
<keyword evidence="8" id="KW-0472">Membrane</keyword>
<evidence type="ECO:0000256" key="6">
    <source>
        <dbReference type="ARBA" id="ARBA00023326"/>
    </source>
</evidence>
<evidence type="ECO:0000256" key="8">
    <source>
        <dbReference type="SAM" id="Phobius"/>
    </source>
</evidence>
<dbReference type="InterPro" id="IPR001547">
    <property type="entry name" value="Glyco_hydro_5"/>
</dbReference>
<dbReference type="InterPro" id="IPR050386">
    <property type="entry name" value="Glycosyl_hydrolase_5"/>
</dbReference>
<gene>
    <name evidence="10" type="ORF">MuYL_4092</name>
</gene>
<dbReference type="EMBL" id="CP022743">
    <property type="protein sequence ID" value="ASU35977.1"/>
    <property type="molecule type" value="Genomic_DNA"/>
</dbReference>
<keyword evidence="11" id="KW-1185">Reference proteome</keyword>
<keyword evidence="4" id="KW-0119">Carbohydrate metabolism</keyword>
<dbReference type="PANTHER" id="PTHR31297">
    <property type="entry name" value="GLUCAN ENDO-1,6-BETA-GLUCOSIDASE B"/>
    <property type="match status" value="1"/>
</dbReference>
<keyword evidence="8" id="KW-0812">Transmembrane</keyword>
<evidence type="ECO:0000256" key="1">
    <source>
        <dbReference type="ARBA" id="ARBA00005641"/>
    </source>
</evidence>
<dbReference type="GO" id="GO:0008422">
    <property type="term" value="F:beta-glucosidase activity"/>
    <property type="evidence" value="ECO:0007669"/>
    <property type="project" value="TreeGrafter"/>
</dbReference>
<dbReference type="SUPFAM" id="SSF51445">
    <property type="entry name" value="(Trans)glycosidases"/>
    <property type="match status" value="1"/>
</dbReference>
<accession>A0A223P1K3</accession>
<dbReference type="Pfam" id="PF00150">
    <property type="entry name" value="Cellulase"/>
    <property type="match status" value="1"/>
</dbReference>
<dbReference type="GO" id="GO:0005576">
    <property type="term" value="C:extracellular region"/>
    <property type="evidence" value="ECO:0007669"/>
    <property type="project" value="TreeGrafter"/>
</dbReference>
<organism evidence="10 11">
    <name type="scientific">Mucilaginibacter xinganensis</name>
    <dbReference type="NCBI Taxonomy" id="1234841"/>
    <lineage>
        <taxon>Bacteria</taxon>
        <taxon>Pseudomonadati</taxon>
        <taxon>Bacteroidota</taxon>
        <taxon>Sphingobacteriia</taxon>
        <taxon>Sphingobacteriales</taxon>
        <taxon>Sphingobacteriaceae</taxon>
        <taxon>Mucilaginibacter</taxon>
    </lineage>
</organism>
<keyword evidence="5 7" id="KW-0326">Glycosidase</keyword>
<evidence type="ECO:0000313" key="11">
    <source>
        <dbReference type="Proteomes" id="UP000215002"/>
    </source>
</evidence>
<evidence type="ECO:0000256" key="2">
    <source>
        <dbReference type="ARBA" id="ARBA00022801"/>
    </source>
</evidence>
<evidence type="ECO:0000256" key="7">
    <source>
        <dbReference type="RuleBase" id="RU361153"/>
    </source>
</evidence>
<evidence type="ECO:0000259" key="9">
    <source>
        <dbReference type="Pfam" id="PF00150"/>
    </source>
</evidence>
<dbReference type="KEGG" id="muc:MuYL_4092"/>
<dbReference type="AlphaFoldDB" id="A0A223P1K3"/>
<reference evidence="10 11" key="1">
    <citation type="submission" date="2017-08" db="EMBL/GenBank/DDBJ databases">
        <title>Complete genome sequence of Mucilaginibacter sp. strain BJC16-A31.</title>
        <authorList>
            <consortium name="Henan University of Science and Technology"/>
            <person name="You X."/>
        </authorList>
    </citation>
    <scope>NUCLEOTIDE SEQUENCE [LARGE SCALE GENOMIC DNA]</scope>
    <source>
        <strain evidence="10 11">BJC16-A31</strain>
    </source>
</reference>
<evidence type="ECO:0000256" key="4">
    <source>
        <dbReference type="ARBA" id="ARBA00023277"/>
    </source>
</evidence>
<keyword evidence="8" id="KW-1133">Transmembrane helix</keyword>